<feature type="compositionally biased region" description="Polar residues" evidence="1">
    <location>
        <begin position="691"/>
        <end position="711"/>
    </location>
</feature>
<dbReference type="PROSITE" id="PS00455">
    <property type="entry name" value="AMP_BINDING"/>
    <property type="match status" value="1"/>
</dbReference>
<evidence type="ECO:0000313" key="4">
    <source>
        <dbReference type="Proteomes" id="UP000008177"/>
    </source>
</evidence>
<evidence type="ECO:0000259" key="2">
    <source>
        <dbReference type="Pfam" id="PF00501"/>
    </source>
</evidence>
<dbReference type="GO" id="GO:0006631">
    <property type="term" value="P:fatty acid metabolic process"/>
    <property type="evidence" value="ECO:0007669"/>
    <property type="project" value="TreeGrafter"/>
</dbReference>
<dbReference type="PANTHER" id="PTHR43201">
    <property type="entry name" value="ACYL-COA SYNTHETASE"/>
    <property type="match status" value="1"/>
</dbReference>
<dbReference type="InterPro" id="IPR036736">
    <property type="entry name" value="ACP-like_sf"/>
</dbReference>
<evidence type="ECO:0000256" key="1">
    <source>
        <dbReference type="SAM" id="MobiDB-lite"/>
    </source>
</evidence>
<accession>G2YYT5</accession>
<dbReference type="STRING" id="999810.G2YYT5"/>
<dbReference type="InterPro" id="IPR045851">
    <property type="entry name" value="AMP-bd_C_sf"/>
</dbReference>
<dbReference type="EMBL" id="FQ790362">
    <property type="protein sequence ID" value="CCD56783.1"/>
    <property type="molecule type" value="Genomic_DNA"/>
</dbReference>
<proteinExistence type="predicted"/>
<dbReference type="Pfam" id="PF00501">
    <property type="entry name" value="AMP-binding"/>
    <property type="match status" value="1"/>
</dbReference>
<gene>
    <name evidence="3" type="ORF">BofuT4_P140450.1</name>
</gene>
<dbReference type="HOGENOM" id="CLU_002959_0_0_1"/>
<dbReference type="CDD" id="cd04433">
    <property type="entry name" value="AFD_class_I"/>
    <property type="match status" value="1"/>
</dbReference>
<organism evidence="3 4">
    <name type="scientific">Botryotinia fuckeliana (strain T4)</name>
    <name type="common">Noble rot fungus</name>
    <name type="synonym">Botrytis cinerea</name>
    <dbReference type="NCBI Taxonomy" id="999810"/>
    <lineage>
        <taxon>Eukaryota</taxon>
        <taxon>Fungi</taxon>
        <taxon>Dikarya</taxon>
        <taxon>Ascomycota</taxon>
        <taxon>Pezizomycotina</taxon>
        <taxon>Leotiomycetes</taxon>
        <taxon>Helotiales</taxon>
        <taxon>Sclerotiniaceae</taxon>
        <taxon>Botrytis</taxon>
    </lineage>
</organism>
<dbReference type="Gene3D" id="3.30.300.30">
    <property type="match status" value="1"/>
</dbReference>
<dbReference type="InterPro" id="IPR020845">
    <property type="entry name" value="AMP-binding_CS"/>
</dbReference>
<protein>
    <submittedName>
        <fullName evidence="3">Similar to AMP-binding enzyme family protein</fullName>
    </submittedName>
</protein>
<dbReference type="eggNOG" id="KOG1176">
    <property type="taxonomic scope" value="Eukaryota"/>
</dbReference>
<dbReference type="InParanoid" id="G2YYT5"/>
<dbReference type="InterPro" id="IPR000873">
    <property type="entry name" value="AMP-dep_synth/lig_dom"/>
</dbReference>
<sequence length="1218" mass="137103">MMPENMDTSTILDEFPVGKLKAECLGLEIPNLNQSLWGMFAAAAEKHADEEALCSLWQHSDHLIPRLEIEKADFGMHIPPITNENENEVEVVTPEPCSAPLRWTFSQLRGKAESLATWLQQHGCTKGDNLVVLVWNSAEWVLFLWVAARLQMPFVPLNPKSSDNDIAHYLSLAPPQVLVTLDPDISPILESFDNVKVRISVSKISEGRRNWHSLPGIMGNLPMENNTFAPLNNESAEPGQELAMILFTSGTTSLPKGCPHTASNIWSATHDYDPVARKNGYQNRWLLHTPVWHIFAMGQAIRGWRDGSSVVFATEKFDVTASLRALQQENITHVGAVPLLAKALVAHPEFPGKNSLSLSYVTMGGTLIKDEDVRFCKEHLGSEAVIQGFGMTEGSPMVSWRRDDPMLKNGYHIGVGKVLPGARLKICSPKSHVPLNKGETGELHIGGSSVIDGYLNCMDPESFYTDGVGKWFITGDQAMIDRDDILYISGRYKDIIIRGGENLVPSKIEYCLQDLDITAQVIGIEDSIAGEVPVAVLQSFPREVTKAQMTKLIIQNLGPKYALYSIITLDDLHLKAFPMTATGKIRKVELKAIVNKHFATISEVKRTSPSEKLIVQLREIWAELMNAAPSDIPVEDDVSNFADSITKLRFCKILWTRLGQRLYLPDLEKNNTIKQQAEHLFERSYHGDSPASPSDDTTLNESQSSPNASNHSFREVPNSVNGETMRQHHHTLAEAANEALQKFGLTWESDVEDVLAIKDTFQEFAKGQRPQSYRHRIAFEIKERNSSQVRAALEKSLMTRPVLRTILVEVSGTAAVHAVLRPSQAVYDMLISQKTLSHEAEIQEFLIDDSDQDYEDRMFQAVIADIEGKDTSALILTLNHSVFDALFAYGWYSDLDMLIQNPKAIATPGTAFRLFADMYQQYRNSSLALSDVNFHVRRLRGISKFTEALWPPKRAAGWMVGNDKRSKNFISRNTKRRKLNINSQPRPRIARMQNFPDIERLRMQHSIQAPVIVKTAICIFNVIQTGKPYAIFKNFDAGRNWPFLPEWIADRLPPAMSIDGPTLTWNMNMIQVMPKETCGELLTRISEDEKALSSHTHAPWFKILSELGEDEGPIAKEAAMRQVFNWDLSLRYLDADVSDYSTLKPLGRMDWPDCGFFWNCGMSNTERFCCVVSWDDTQLDIKEINDYVSKLLEIIGWITNPENWNNSVSSFQGFPMMT</sequence>
<dbReference type="SUPFAM" id="SSF47336">
    <property type="entry name" value="ACP-like"/>
    <property type="match status" value="1"/>
</dbReference>
<name>G2YYT5_BOTF4</name>
<dbReference type="Gene3D" id="3.40.50.12780">
    <property type="entry name" value="N-terminal domain of ligase-like"/>
    <property type="match status" value="1"/>
</dbReference>
<feature type="domain" description="AMP-dependent synthetase/ligase" evidence="2">
    <location>
        <begin position="101"/>
        <end position="455"/>
    </location>
</feature>
<dbReference type="AlphaFoldDB" id="G2YYT5"/>
<dbReference type="PANTHER" id="PTHR43201:SF30">
    <property type="entry name" value="AMP-DEPENDENT SYNTHETASE_LIGASE DOMAIN-CONTAINING PROTEIN"/>
    <property type="match status" value="1"/>
</dbReference>
<reference evidence="4" key="1">
    <citation type="journal article" date="2011" name="PLoS Genet.">
        <title>Genomic analysis of the necrotrophic fungal pathogens Sclerotinia sclerotiorum and Botrytis cinerea.</title>
        <authorList>
            <person name="Amselem J."/>
            <person name="Cuomo C.A."/>
            <person name="van Kan J.A."/>
            <person name="Viaud M."/>
            <person name="Benito E.P."/>
            <person name="Couloux A."/>
            <person name="Coutinho P.M."/>
            <person name="de Vries R.P."/>
            <person name="Dyer P.S."/>
            <person name="Fillinger S."/>
            <person name="Fournier E."/>
            <person name="Gout L."/>
            <person name="Hahn M."/>
            <person name="Kohn L."/>
            <person name="Lapalu N."/>
            <person name="Plummer K.M."/>
            <person name="Pradier J.M."/>
            <person name="Quevillon E."/>
            <person name="Sharon A."/>
            <person name="Simon A."/>
            <person name="ten Have A."/>
            <person name="Tudzynski B."/>
            <person name="Tudzynski P."/>
            <person name="Wincker P."/>
            <person name="Andrew M."/>
            <person name="Anthouard V."/>
            <person name="Beever R.E."/>
            <person name="Beffa R."/>
            <person name="Benoit I."/>
            <person name="Bouzid O."/>
            <person name="Brault B."/>
            <person name="Chen Z."/>
            <person name="Choquer M."/>
            <person name="Collemare J."/>
            <person name="Cotton P."/>
            <person name="Danchin E.G."/>
            <person name="Da Silva C."/>
            <person name="Gautier A."/>
            <person name="Giraud C."/>
            <person name="Giraud T."/>
            <person name="Gonzalez C."/>
            <person name="Grossetete S."/>
            <person name="Guldener U."/>
            <person name="Henrissat B."/>
            <person name="Howlett B.J."/>
            <person name="Kodira C."/>
            <person name="Kretschmer M."/>
            <person name="Lappartient A."/>
            <person name="Leroch M."/>
            <person name="Levis C."/>
            <person name="Mauceli E."/>
            <person name="Neuveglise C."/>
            <person name="Oeser B."/>
            <person name="Pearson M."/>
            <person name="Poulain J."/>
            <person name="Poussereau N."/>
            <person name="Quesneville H."/>
            <person name="Rascle C."/>
            <person name="Schumacher J."/>
            <person name="Segurens B."/>
            <person name="Sexton A."/>
            <person name="Silva E."/>
            <person name="Sirven C."/>
            <person name="Soanes D.M."/>
            <person name="Talbot N.J."/>
            <person name="Templeton M."/>
            <person name="Yandava C."/>
            <person name="Yarden O."/>
            <person name="Zeng Q."/>
            <person name="Rollins J.A."/>
            <person name="Lebrun M.H."/>
            <person name="Dickman M."/>
        </authorList>
    </citation>
    <scope>NUCLEOTIDE SEQUENCE [LARGE SCALE GENOMIC DNA]</scope>
    <source>
        <strain evidence="4">T4</strain>
    </source>
</reference>
<dbReference type="GO" id="GO:0031956">
    <property type="term" value="F:medium-chain fatty acid-CoA ligase activity"/>
    <property type="evidence" value="ECO:0007669"/>
    <property type="project" value="TreeGrafter"/>
</dbReference>
<dbReference type="Proteomes" id="UP000008177">
    <property type="component" value="Unplaced contigs"/>
</dbReference>
<dbReference type="OrthoDB" id="10253869at2759"/>
<dbReference type="SUPFAM" id="SSF56801">
    <property type="entry name" value="Acetyl-CoA synthetase-like"/>
    <property type="match status" value="1"/>
</dbReference>
<evidence type="ECO:0000313" key="3">
    <source>
        <dbReference type="EMBL" id="CCD56783.1"/>
    </source>
</evidence>
<feature type="region of interest" description="Disordered" evidence="1">
    <location>
        <begin position="684"/>
        <end position="718"/>
    </location>
</feature>
<dbReference type="InterPro" id="IPR042099">
    <property type="entry name" value="ANL_N_sf"/>
</dbReference>